<dbReference type="InterPro" id="IPR017853">
    <property type="entry name" value="GH"/>
</dbReference>
<protein>
    <submittedName>
        <fullName evidence="2">1,4-alpha-glucan branching enzyme</fullName>
    </submittedName>
</protein>
<dbReference type="SUPFAM" id="SSF51445">
    <property type="entry name" value="(Trans)glycosidases"/>
    <property type="match status" value="1"/>
</dbReference>
<dbReference type="Gene3D" id="3.20.20.80">
    <property type="entry name" value="Glycosidases"/>
    <property type="match status" value="1"/>
</dbReference>
<dbReference type="EMBL" id="FNFO01000012">
    <property type="protein sequence ID" value="SDM33142.1"/>
    <property type="molecule type" value="Genomic_DNA"/>
</dbReference>
<keyword evidence="3" id="KW-1185">Reference proteome</keyword>
<proteinExistence type="predicted"/>
<evidence type="ECO:0000259" key="1">
    <source>
        <dbReference type="SMART" id="SM00642"/>
    </source>
</evidence>
<accession>A0A1G9SCL9</accession>
<gene>
    <name evidence="2" type="ORF">SAMN05421823_112112</name>
</gene>
<name>A0A1G9SCL9_9BACT</name>
<dbReference type="Pfam" id="PF00128">
    <property type="entry name" value="Alpha-amylase"/>
    <property type="match status" value="1"/>
</dbReference>
<dbReference type="SMART" id="SM00642">
    <property type="entry name" value="Aamy"/>
    <property type="match status" value="1"/>
</dbReference>
<dbReference type="RefSeq" id="WP_089687170.1">
    <property type="nucleotide sequence ID" value="NZ_FNFO01000012.1"/>
</dbReference>
<dbReference type="InterPro" id="IPR006047">
    <property type="entry name" value="GH13_cat_dom"/>
</dbReference>
<dbReference type="OrthoDB" id="9761875at2"/>
<sequence length="611" mass="70566">MIDLNEVGAHPQQDAHGQWQIRFGIYLPHITYAKGYGVKVRIIHAYDQFVRGIEPKDVWMNWQNGSAYDRWEVTVPLTVDLQSRFGQPGEYLYRFQLFRHAQEVTFWFADPFGRASGFGTLSSVTVDPAAVPFAWTDHAYQTPEVDRMVVYEVNVREFNRDFDGLVMQLDYLWDLGVNVLELMPISNVKEDVEWGYTPLGYFAPDERLGGPVGLKQLVDACHGRGMAVILDAVYAHAHPEFPYNLVYSTTGEPNPMMGVFEGEFFGNDKPGTDYRKTFTRDYFFALNRYYLAEYHVDGFRYDYVPGMYDGFLGQGYADLVYRTYQYSRQIPRFQADGRSRILQCAEHLPDPRQILAKTYSNAAWQNELLEAARGHRIDERLAHLLDPELVGYPSAYRNDMTGDTFPVAPFQYVESHDHERFLNTFGTLPQQDLLNESYGDRARFYQTQPYIIALYTGKGIPMLWQGQEFGENWGVPGDGIGRNLFERPLHWEYFYDAPGKALVRLYRKLGQLRRELPALSSRSYFYYYNNADHLHNQIIAYRRGVDDQGAGSVMIALNFSDQARQVWLPFPAVGTWTEQLEGTHPPLQVTHPDQWLPFSVPSHYGVVFRIA</sequence>
<reference evidence="2 3" key="1">
    <citation type="submission" date="2016-10" db="EMBL/GenBank/DDBJ databases">
        <authorList>
            <person name="de Groot N.N."/>
        </authorList>
    </citation>
    <scope>NUCLEOTIDE SEQUENCE [LARGE SCALE GENOMIC DNA]</scope>
    <source>
        <strain evidence="2 3">DSM 25186</strain>
    </source>
</reference>
<dbReference type="STRING" id="1075417.SAMN05421823_112112"/>
<dbReference type="PANTHER" id="PTHR43002">
    <property type="entry name" value="GLYCOGEN DEBRANCHING ENZYME"/>
    <property type="match status" value="1"/>
</dbReference>
<evidence type="ECO:0000313" key="2">
    <source>
        <dbReference type="EMBL" id="SDM33142.1"/>
    </source>
</evidence>
<dbReference type="AlphaFoldDB" id="A0A1G9SCL9"/>
<evidence type="ECO:0000313" key="3">
    <source>
        <dbReference type="Proteomes" id="UP000198510"/>
    </source>
</evidence>
<feature type="domain" description="Glycosyl hydrolase family 13 catalytic" evidence="1">
    <location>
        <begin position="152"/>
        <end position="513"/>
    </location>
</feature>
<organism evidence="2 3">
    <name type="scientific">Catalinimonas alkaloidigena</name>
    <dbReference type="NCBI Taxonomy" id="1075417"/>
    <lineage>
        <taxon>Bacteria</taxon>
        <taxon>Pseudomonadati</taxon>
        <taxon>Bacteroidota</taxon>
        <taxon>Cytophagia</taxon>
        <taxon>Cytophagales</taxon>
        <taxon>Catalimonadaceae</taxon>
        <taxon>Catalinimonas</taxon>
    </lineage>
</organism>
<dbReference type="GO" id="GO:0005975">
    <property type="term" value="P:carbohydrate metabolic process"/>
    <property type="evidence" value="ECO:0007669"/>
    <property type="project" value="InterPro"/>
</dbReference>
<dbReference type="Proteomes" id="UP000198510">
    <property type="component" value="Unassembled WGS sequence"/>
</dbReference>